<dbReference type="GO" id="GO:0000747">
    <property type="term" value="P:conjugation with cellular fusion"/>
    <property type="evidence" value="ECO:0007669"/>
    <property type="project" value="UniProtKB-ARBA"/>
</dbReference>
<keyword evidence="9 13" id="KW-0326">Glycosidase</keyword>
<keyword evidence="10" id="KW-0961">Cell wall biogenesis/degradation</keyword>
<dbReference type="PANTHER" id="PTHR16631">
    <property type="entry name" value="GLUCAN 1,3-BETA-GLUCOSIDASE"/>
    <property type="match status" value="1"/>
</dbReference>
<comment type="subcellular location">
    <subcellularLocation>
        <location evidence="1">Secreted</location>
        <location evidence="1">Cell wall</location>
    </subcellularLocation>
</comment>
<reference evidence="17" key="1">
    <citation type="submission" date="2016-03" db="EMBL/GenBank/DDBJ databases">
        <authorList>
            <person name="Devillers H."/>
        </authorList>
    </citation>
    <scope>NUCLEOTIDE SEQUENCE [LARGE SCALE GENOMIC DNA]</scope>
</reference>
<keyword evidence="17" id="KW-1185">Reference proteome</keyword>
<evidence type="ECO:0000256" key="14">
    <source>
        <dbReference type="SAM" id="MobiDB-lite"/>
    </source>
</evidence>
<dbReference type="Proteomes" id="UP000191024">
    <property type="component" value="Chromosome F"/>
</dbReference>
<evidence type="ECO:0000256" key="12">
    <source>
        <dbReference type="RuleBase" id="RU004335"/>
    </source>
</evidence>
<comment type="function">
    <text evidence="11">Glucanases possibly play a role in cell expansion during growth, in cell-cell fusion during mating, and in spore release during sporulation.</text>
</comment>
<evidence type="ECO:0000256" key="2">
    <source>
        <dbReference type="ARBA" id="ARBA00008773"/>
    </source>
</evidence>
<evidence type="ECO:0000256" key="4">
    <source>
        <dbReference type="ARBA" id="ARBA00022525"/>
    </source>
</evidence>
<proteinExistence type="inferred from homology"/>
<dbReference type="Pfam" id="PF00332">
    <property type="entry name" value="Glyco_hydro_17"/>
    <property type="match status" value="1"/>
</dbReference>
<feature type="chain" id="PRO_5009236371" evidence="15">
    <location>
        <begin position="19"/>
        <end position="387"/>
    </location>
</feature>
<evidence type="ECO:0000256" key="9">
    <source>
        <dbReference type="ARBA" id="ARBA00023295"/>
    </source>
</evidence>
<dbReference type="GO" id="GO:0005975">
    <property type="term" value="P:carbohydrate metabolic process"/>
    <property type="evidence" value="ECO:0007669"/>
    <property type="project" value="InterPro"/>
</dbReference>
<evidence type="ECO:0000256" key="11">
    <source>
        <dbReference type="ARBA" id="ARBA00056660"/>
    </source>
</evidence>
<evidence type="ECO:0000313" key="17">
    <source>
        <dbReference type="Proteomes" id="UP000191024"/>
    </source>
</evidence>
<evidence type="ECO:0000256" key="15">
    <source>
        <dbReference type="SAM" id="SignalP"/>
    </source>
</evidence>
<protein>
    <submittedName>
        <fullName evidence="16">LAMI_0F16402g1_1</fullName>
    </submittedName>
</protein>
<name>A0A1G4K4X0_9SACH</name>
<evidence type="ECO:0000256" key="3">
    <source>
        <dbReference type="ARBA" id="ARBA00022512"/>
    </source>
</evidence>
<dbReference type="InterPro" id="IPR000490">
    <property type="entry name" value="Glyco_hydro_17"/>
</dbReference>
<evidence type="ECO:0000256" key="10">
    <source>
        <dbReference type="ARBA" id="ARBA00023316"/>
    </source>
</evidence>
<keyword evidence="8" id="KW-0325">Glycoprotein</keyword>
<dbReference type="Gene3D" id="3.20.20.80">
    <property type="entry name" value="Glycosidases"/>
    <property type="match status" value="2"/>
</dbReference>
<dbReference type="GO" id="GO:0009986">
    <property type="term" value="C:cell surface"/>
    <property type="evidence" value="ECO:0007669"/>
    <property type="project" value="TreeGrafter"/>
</dbReference>
<evidence type="ECO:0000256" key="13">
    <source>
        <dbReference type="RuleBase" id="RU004336"/>
    </source>
</evidence>
<dbReference type="PROSITE" id="PS00587">
    <property type="entry name" value="GLYCOSYL_HYDROL_F17"/>
    <property type="match status" value="1"/>
</dbReference>
<evidence type="ECO:0000256" key="6">
    <source>
        <dbReference type="ARBA" id="ARBA00022729"/>
    </source>
</evidence>
<comment type="similarity">
    <text evidence="2 12">Belongs to the glycosyl hydrolase 17 family.</text>
</comment>
<evidence type="ECO:0000313" key="16">
    <source>
        <dbReference type="EMBL" id="SCU98830.1"/>
    </source>
</evidence>
<feature type="region of interest" description="Disordered" evidence="14">
    <location>
        <begin position="88"/>
        <end position="132"/>
    </location>
</feature>
<sequence>MRFSKILASASLTGLTVASPLGHEHAEHKRDVVYVTNVQTTTVEGSAPLSVGGASTTVAVDASNTVAQQAAAGTLSLSEVSRVGAAPSSAVSTTTSPAAVASSGSGSAPASSSQSSSSSQASSSSGPSVGSGGAKGITYTPYSDSGACKAASEVASDLASLTGFDIIRLYGVDCDQVASVLQAKKSNQKLFLGIYYVDAIDSGVSTIQSAIETYGSWDDVYAVSIGNELVNSGAATVSQVGSYIQQGRSALSSAGYNGPVVSVDTFIAVINNPGLCEYSDFMGVNAHAYFDYNTAAQDAGTWVLEQIERVWGACNGNKKVLVTESGWPSQGETYGKAVPSKSNQEAAVSSIKSNCGDSVILFTAFNDLWKSDGSYGVEKYWGIFSSN</sequence>
<dbReference type="InterPro" id="IPR050732">
    <property type="entry name" value="Beta-glucan_modifiers"/>
</dbReference>
<keyword evidence="7 13" id="KW-0378">Hydrolase</keyword>
<feature type="signal peptide" evidence="15">
    <location>
        <begin position="1"/>
        <end position="18"/>
    </location>
</feature>
<feature type="compositionally biased region" description="Low complexity" evidence="14">
    <location>
        <begin position="88"/>
        <end position="128"/>
    </location>
</feature>
<dbReference type="GO" id="GO:0071555">
    <property type="term" value="P:cell wall organization"/>
    <property type="evidence" value="ECO:0007669"/>
    <property type="project" value="UniProtKB-KW"/>
</dbReference>
<dbReference type="FunFam" id="3.20.20.80:FF:000111">
    <property type="entry name" value="Soluble cell wall protein"/>
    <property type="match status" value="1"/>
</dbReference>
<dbReference type="InterPro" id="IPR017853">
    <property type="entry name" value="GH"/>
</dbReference>
<dbReference type="OrthoDB" id="941679at2759"/>
<dbReference type="AlphaFoldDB" id="A0A1G4K4X0"/>
<dbReference type="EMBL" id="LT598467">
    <property type="protein sequence ID" value="SCU98830.1"/>
    <property type="molecule type" value="Genomic_DNA"/>
</dbReference>
<organism evidence="16 17">
    <name type="scientific">Lachancea mirantina</name>
    <dbReference type="NCBI Taxonomy" id="1230905"/>
    <lineage>
        <taxon>Eukaryota</taxon>
        <taxon>Fungi</taxon>
        <taxon>Dikarya</taxon>
        <taxon>Ascomycota</taxon>
        <taxon>Saccharomycotina</taxon>
        <taxon>Saccharomycetes</taxon>
        <taxon>Saccharomycetales</taxon>
        <taxon>Saccharomycetaceae</taxon>
        <taxon>Lachancea</taxon>
    </lineage>
</organism>
<evidence type="ECO:0000256" key="5">
    <source>
        <dbReference type="ARBA" id="ARBA00022685"/>
    </source>
</evidence>
<dbReference type="PANTHER" id="PTHR16631:SF14">
    <property type="entry name" value="FAMILY 17 GLUCOSIDASE SCW10-RELATED"/>
    <property type="match status" value="1"/>
</dbReference>
<accession>A0A1G4K4X0</accession>
<evidence type="ECO:0000256" key="8">
    <source>
        <dbReference type="ARBA" id="ARBA00023180"/>
    </source>
</evidence>
<evidence type="ECO:0000256" key="1">
    <source>
        <dbReference type="ARBA" id="ARBA00004191"/>
    </source>
</evidence>
<evidence type="ECO:0000256" key="7">
    <source>
        <dbReference type="ARBA" id="ARBA00022801"/>
    </source>
</evidence>
<dbReference type="GO" id="GO:0042973">
    <property type="term" value="F:glucan endo-1,3-beta-D-glucosidase activity"/>
    <property type="evidence" value="ECO:0007669"/>
    <property type="project" value="TreeGrafter"/>
</dbReference>
<dbReference type="GO" id="GO:0009277">
    <property type="term" value="C:fungal-type cell wall"/>
    <property type="evidence" value="ECO:0007669"/>
    <property type="project" value="TreeGrafter"/>
</dbReference>
<keyword evidence="3" id="KW-0134">Cell wall</keyword>
<dbReference type="STRING" id="1230905.A0A1G4K4X0"/>
<keyword evidence="5" id="KW-0165">Cleavage on pair of basic residues</keyword>
<keyword evidence="4" id="KW-0964">Secreted</keyword>
<keyword evidence="6 15" id="KW-0732">Signal</keyword>
<dbReference type="SUPFAM" id="SSF51445">
    <property type="entry name" value="(Trans)glycosidases"/>
    <property type="match status" value="1"/>
</dbReference>
<dbReference type="GO" id="GO:0005576">
    <property type="term" value="C:extracellular region"/>
    <property type="evidence" value="ECO:0007669"/>
    <property type="project" value="TreeGrafter"/>
</dbReference>
<gene>
    <name evidence="16" type="ORF">LAMI_0F16402G</name>
</gene>